<gene>
    <name evidence="1" type="ORF">PFRI_08340</name>
</gene>
<dbReference type="Proteomes" id="UP000184514">
    <property type="component" value="Unassembled WGS sequence"/>
</dbReference>
<organism evidence="1 2">
    <name type="scientific">Planktotalea frisia</name>
    <dbReference type="NCBI Taxonomy" id="696762"/>
    <lineage>
        <taxon>Bacteria</taxon>
        <taxon>Pseudomonadati</taxon>
        <taxon>Pseudomonadota</taxon>
        <taxon>Alphaproteobacteria</taxon>
        <taxon>Rhodobacterales</taxon>
        <taxon>Paracoccaceae</taxon>
        <taxon>Planktotalea</taxon>
    </lineage>
</organism>
<reference evidence="1 2" key="1">
    <citation type="submission" date="2016-10" db="EMBL/GenBank/DDBJ databases">
        <title>Genome sequence of Planktotalea frisia SH6-1.</title>
        <authorList>
            <person name="Poehlein A."/>
            <person name="Bakenhus I."/>
            <person name="Voget S."/>
            <person name="Brinkhoff T."/>
            <person name="Simon M."/>
        </authorList>
    </citation>
    <scope>NUCLEOTIDE SEQUENCE [LARGE SCALE GENOMIC DNA]</scope>
    <source>
        <strain evidence="1 2">SH6-1</strain>
    </source>
</reference>
<keyword evidence="2" id="KW-1185">Reference proteome</keyword>
<accession>A0A1L9P0H2</accession>
<evidence type="ECO:0000313" key="1">
    <source>
        <dbReference type="EMBL" id="OJI94933.1"/>
    </source>
</evidence>
<dbReference type="RefSeq" id="WP_281249308.1">
    <property type="nucleotide sequence ID" value="NZ_MLCB01000073.1"/>
</dbReference>
<protein>
    <submittedName>
        <fullName evidence="1">Uncharacterized protein</fullName>
    </submittedName>
</protein>
<dbReference type="STRING" id="696762.PFRI_08340"/>
<evidence type="ECO:0000313" key="2">
    <source>
        <dbReference type="Proteomes" id="UP000184514"/>
    </source>
</evidence>
<proteinExistence type="predicted"/>
<dbReference type="AlphaFoldDB" id="A0A1L9P0H2"/>
<dbReference type="EMBL" id="MLCB01000073">
    <property type="protein sequence ID" value="OJI94933.1"/>
    <property type="molecule type" value="Genomic_DNA"/>
</dbReference>
<comment type="caution">
    <text evidence="1">The sequence shown here is derived from an EMBL/GenBank/DDBJ whole genome shotgun (WGS) entry which is preliminary data.</text>
</comment>
<sequence>MLRTIIMGTCVQVQGAFVRALSDGRIVVSVGDRNFAGQPISAVA</sequence>
<name>A0A1L9P0H2_9RHOB</name>